<dbReference type="GO" id="GO:0043461">
    <property type="term" value="P:proton-transporting ATP synthase complex assembly"/>
    <property type="evidence" value="ECO:0007669"/>
    <property type="project" value="InterPro"/>
</dbReference>
<evidence type="ECO:0000256" key="1">
    <source>
        <dbReference type="ARBA" id="ARBA00008231"/>
    </source>
</evidence>
<evidence type="ECO:0000256" key="3">
    <source>
        <dbReference type="ARBA" id="ARBA00023186"/>
    </source>
</evidence>
<dbReference type="Gene3D" id="1.10.3580.10">
    <property type="entry name" value="ATP12 ATPase"/>
    <property type="match status" value="1"/>
</dbReference>
<keyword evidence="5" id="KW-1185">Reference proteome</keyword>
<evidence type="ECO:0000256" key="2">
    <source>
        <dbReference type="ARBA" id="ARBA00022946"/>
    </source>
</evidence>
<dbReference type="KEGG" id="taw:EI545_07905"/>
<dbReference type="SUPFAM" id="SSF160909">
    <property type="entry name" value="ATP12-like"/>
    <property type="match status" value="1"/>
</dbReference>
<accession>A0A3S8U588</accession>
<keyword evidence="3" id="KW-0143">Chaperone</keyword>
<proteinExistence type="inferred from homology"/>
<evidence type="ECO:0000313" key="4">
    <source>
        <dbReference type="EMBL" id="AZL58767.1"/>
    </source>
</evidence>
<reference evidence="4 5" key="1">
    <citation type="submission" date="2018-12" db="EMBL/GenBank/DDBJ databases">
        <title>Complete genome sequencing of Tabrizicola sp. K13M18.</title>
        <authorList>
            <person name="Bae J.-W."/>
        </authorList>
    </citation>
    <scope>NUCLEOTIDE SEQUENCE [LARGE SCALE GENOMIC DNA]</scope>
    <source>
        <strain evidence="4 5">K13M18</strain>
    </source>
</reference>
<dbReference type="OrthoDB" id="9797825at2"/>
<dbReference type="PANTHER" id="PTHR21013">
    <property type="entry name" value="ATP SYNTHASE MITOCHONDRIAL F1 COMPLEX ASSEMBLY FACTOR 2/ATP12 PROTEIN, MITOCHONDRIAL PRECURSOR"/>
    <property type="match status" value="1"/>
</dbReference>
<gene>
    <name evidence="4" type="ORF">EI545_07905</name>
</gene>
<sequence length="235" mass="25196">MTAWSPRRFWTEATVVPEGDGFTVHLDARPVRTPLKAPLILPTKALADAVAAEWQAQTGKVDPATMPFTRTANSAIDTVAAHFDAVVDMLAAYGETDLLCYRATGPAALIDRQSAAWDPLLDWAAQALGTPLQVTHGVMHVEQPATSLATLKAAVRALSPFQLAAFHDLVAISGSLILALAVTRGRLAADDAWTLSRIDESWQIDQWGADEEAAEISALKHAALLQADRFYALCG</sequence>
<evidence type="ECO:0000313" key="5">
    <source>
        <dbReference type="Proteomes" id="UP000282002"/>
    </source>
</evidence>
<dbReference type="Pfam" id="PF07542">
    <property type="entry name" value="ATP12"/>
    <property type="match status" value="1"/>
</dbReference>
<dbReference type="PANTHER" id="PTHR21013:SF10">
    <property type="entry name" value="ATP SYNTHASE MITOCHONDRIAL F1 COMPLEX ASSEMBLY FACTOR 2"/>
    <property type="match status" value="1"/>
</dbReference>
<dbReference type="InterPro" id="IPR011419">
    <property type="entry name" value="ATP12_ATP_synth-F1-assembly"/>
</dbReference>
<dbReference type="InterPro" id="IPR023335">
    <property type="entry name" value="ATP12_ortho_dom_sf"/>
</dbReference>
<dbReference type="AlphaFoldDB" id="A0A3S8U588"/>
<keyword evidence="2" id="KW-0809">Transit peptide</keyword>
<dbReference type="InterPro" id="IPR042272">
    <property type="entry name" value="ATP12_ATP_synth-F1-assembly_N"/>
</dbReference>
<dbReference type="RefSeq" id="WP_125324968.1">
    <property type="nucleotide sequence ID" value="NZ_CP034328.1"/>
</dbReference>
<dbReference type="EMBL" id="CP034328">
    <property type="protein sequence ID" value="AZL58767.1"/>
    <property type="molecule type" value="Genomic_DNA"/>
</dbReference>
<dbReference type="Gene3D" id="3.30.2180.10">
    <property type="entry name" value="ATP12-like"/>
    <property type="match status" value="1"/>
</dbReference>
<name>A0A3S8U588_9RHOB</name>
<comment type="similarity">
    <text evidence="1">Belongs to the ATP12 family.</text>
</comment>
<dbReference type="Proteomes" id="UP000282002">
    <property type="component" value="Chromosome"/>
</dbReference>
<organism evidence="4 5">
    <name type="scientific">Tabrizicola piscis</name>
    <dbReference type="NCBI Taxonomy" id="2494374"/>
    <lineage>
        <taxon>Bacteria</taxon>
        <taxon>Pseudomonadati</taxon>
        <taxon>Pseudomonadota</taxon>
        <taxon>Alphaproteobacteria</taxon>
        <taxon>Rhodobacterales</taxon>
        <taxon>Paracoccaceae</taxon>
        <taxon>Tabrizicola</taxon>
    </lineage>
</organism>
<protein>
    <submittedName>
        <fullName evidence="4">ATPase</fullName>
    </submittedName>
</protein>